<dbReference type="GO" id="GO:0003676">
    <property type="term" value="F:nucleic acid binding"/>
    <property type="evidence" value="ECO:0007669"/>
    <property type="project" value="InterPro"/>
</dbReference>
<dbReference type="InterPro" id="IPR001584">
    <property type="entry name" value="Integrase_cat-core"/>
</dbReference>
<dbReference type="GO" id="GO:0015074">
    <property type="term" value="P:DNA integration"/>
    <property type="evidence" value="ECO:0007669"/>
    <property type="project" value="InterPro"/>
</dbReference>
<reference evidence="2" key="1">
    <citation type="submission" date="2023-05" db="EMBL/GenBank/DDBJ databases">
        <title>Genome and transcriptome analyses reveal genes involved in the formation of fine ridges on petal epidermal cells in Hibiscus trionum.</title>
        <authorList>
            <person name="Koshimizu S."/>
            <person name="Masuda S."/>
            <person name="Ishii T."/>
            <person name="Shirasu K."/>
            <person name="Hoshino A."/>
            <person name="Arita M."/>
        </authorList>
    </citation>
    <scope>NUCLEOTIDE SEQUENCE</scope>
    <source>
        <strain evidence="2">Hamamatsu line</strain>
    </source>
</reference>
<accession>A0A9W7J7L8</accession>
<dbReference type="PANTHER" id="PTHR45835">
    <property type="entry name" value="YALI0A06105P"/>
    <property type="match status" value="1"/>
</dbReference>
<dbReference type="InterPro" id="IPR056924">
    <property type="entry name" value="SH3_Tf2-1"/>
</dbReference>
<feature type="domain" description="Integrase catalytic" evidence="1">
    <location>
        <begin position="1"/>
        <end position="151"/>
    </location>
</feature>
<proteinExistence type="predicted"/>
<name>A0A9W7J7L8_HIBTR</name>
<dbReference type="Gene3D" id="3.30.420.10">
    <property type="entry name" value="Ribonuclease H-like superfamily/Ribonuclease H"/>
    <property type="match status" value="1"/>
</dbReference>
<dbReference type="Pfam" id="PF24626">
    <property type="entry name" value="SH3_Tf2-1"/>
    <property type="match status" value="1"/>
</dbReference>
<gene>
    <name evidence="2" type="ORF">HRI_004619200</name>
</gene>
<dbReference type="InterPro" id="IPR012337">
    <property type="entry name" value="RNaseH-like_sf"/>
</dbReference>
<comment type="caution">
    <text evidence="2">The sequence shown here is derived from an EMBL/GenBank/DDBJ whole genome shotgun (WGS) entry which is preliminary data.</text>
</comment>
<dbReference type="PANTHER" id="PTHR45835:SF99">
    <property type="entry name" value="CHROMO DOMAIN-CONTAINING PROTEIN-RELATED"/>
    <property type="match status" value="1"/>
</dbReference>
<dbReference type="EMBL" id="BSYR01000055">
    <property type="protein sequence ID" value="GMJ09500.1"/>
    <property type="molecule type" value="Genomic_DNA"/>
</dbReference>
<dbReference type="OrthoDB" id="1939135at2759"/>
<dbReference type="InterPro" id="IPR036397">
    <property type="entry name" value="RNaseH_sf"/>
</dbReference>
<organism evidence="2 3">
    <name type="scientific">Hibiscus trionum</name>
    <name type="common">Flower of an hour</name>
    <dbReference type="NCBI Taxonomy" id="183268"/>
    <lineage>
        <taxon>Eukaryota</taxon>
        <taxon>Viridiplantae</taxon>
        <taxon>Streptophyta</taxon>
        <taxon>Embryophyta</taxon>
        <taxon>Tracheophyta</taxon>
        <taxon>Spermatophyta</taxon>
        <taxon>Magnoliopsida</taxon>
        <taxon>eudicotyledons</taxon>
        <taxon>Gunneridae</taxon>
        <taxon>Pentapetalae</taxon>
        <taxon>rosids</taxon>
        <taxon>malvids</taxon>
        <taxon>Malvales</taxon>
        <taxon>Malvaceae</taxon>
        <taxon>Malvoideae</taxon>
        <taxon>Hibiscus</taxon>
    </lineage>
</organism>
<protein>
    <recommendedName>
        <fullName evidence="1">Integrase catalytic domain-containing protein</fullName>
    </recommendedName>
</protein>
<evidence type="ECO:0000313" key="3">
    <source>
        <dbReference type="Proteomes" id="UP001165190"/>
    </source>
</evidence>
<evidence type="ECO:0000259" key="1">
    <source>
        <dbReference type="PROSITE" id="PS50994"/>
    </source>
</evidence>
<dbReference type="SUPFAM" id="SSF53098">
    <property type="entry name" value="Ribonuclease H-like"/>
    <property type="match status" value="1"/>
</dbReference>
<evidence type="ECO:0000313" key="2">
    <source>
        <dbReference type="EMBL" id="GMJ09500.1"/>
    </source>
</evidence>
<dbReference type="AlphaFoldDB" id="A0A9W7J7L8"/>
<keyword evidence="3" id="KW-1185">Reference proteome</keyword>
<dbReference type="Proteomes" id="UP001165190">
    <property type="component" value="Unassembled WGS sequence"/>
</dbReference>
<dbReference type="PROSITE" id="PS50994">
    <property type="entry name" value="INTEGRASE"/>
    <property type="match status" value="1"/>
</dbReference>
<sequence>MDFVTGLPCTPRKCDAIWVIVDRFTKSTHFIMVRMNLSLEALADLYIQEVIRLHGVLASIVSDRDPRFTARFWKTLHKALGTKLNLSTTFHPQSDGKSERVIQVLEDMLRACIIDFGKNWEKSLPLVEFAYNNSYQSSIQMAPFEALYRRKCLMPLCWFKLGDNKVLGPQLLRETEEQVQIIHSRLKQAFDRQKSYTDQKRRDIQYEVGDKAFLKVSPWKKVFWFGKRGKLSPRFIEPFEVIERIGHVTYRLALPSEFDKIHNVFHVSML</sequence>